<dbReference type="EMBL" id="JBBNAF010000013">
    <property type="protein sequence ID" value="KAK9087464.1"/>
    <property type="molecule type" value="Genomic_DNA"/>
</dbReference>
<feature type="region of interest" description="Disordered" evidence="1">
    <location>
        <begin position="1"/>
        <end position="20"/>
    </location>
</feature>
<sequence>METSVEDRGATSSIGDKGILIVGAGSKEDTEISRTQSGDTATTKVNVTEFEGADDSSDTLTHAEHKTNTSFPDGLANLSLMLKQIGYIQCIPKEPYRPISADKSSLAHTANHPWQDALRYIEWFQSVSDPFAEIPQHVSEVNEEDESTLFRSMLRTNITVKNAIAIADAVMTFSSSVKVEEEMMVMTTTTHNDEATTSTIVVMPAQTNVSSEFREEL</sequence>
<comment type="caution">
    <text evidence="2">The sequence shown here is derived from an EMBL/GenBank/DDBJ whole genome shotgun (WGS) entry which is preliminary data.</text>
</comment>
<dbReference type="Proteomes" id="UP001420932">
    <property type="component" value="Unassembled WGS sequence"/>
</dbReference>
<gene>
    <name evidence="2" type="ORF">Syun_029858</name>
</gene>
<dbReference type="AlphaFoldDB" id="A0AAP0HHN6"/>
<evidence type="ECO:0000313" key="3">
    <source>
        <dbReference type="Proteomes" id="UP001420932"/>
    </source>
</evidence>
<accession>A0AAP0HHN6</accession>
<evidence type="ECO:0000313" key="2">
    <source>
        <dbReference type="EMBL" id="KAK9087464.1"/>
    </source>
</evidence>
<reference evidence="2 3" key="1">
    <citation type="submission" date="2024-01" db="EMBL/GenBank/DDBJ databases">
        <title>Genome assemblies of Stephania.</title>
        <authorList>
            <person name="Yang L."/>
        </authorList>
    </citation>
    <scope>NUCLEOTIDE SEQUENCE [LARGE SCALE GENOMIC DNA]</scope>
    <source>
        <strain evidence="2">YNDBR</strain>
        <tissue evidence="2">Leaf</tissue>
    </source>
</reference>
<organism evidence="2 3">
    <name type="scientific">Stephania yunnanensis</name>
    <dbReference type="NCBI Taxonomy" id="152371"/>
    <lineage>
        <taxon>Eukaryota</taxon>
        <taxon>Viridiplantae</taxon>
        <taxon>Streptophyta</taxon>
        <taxon>Embryophyta</taxon>
        <taxon>Tracheophyta</taxon>
        <taxon>Spermatophyta</taxon>
        <taxon>Magnoliopsida</taxon>
        <taxon>Ranunculales</taxon>
        <taxon>Menispermaceae</taxon>
        <taxon>Menispermoideae</taxon>
        <taxon>Cissampelideae</taxon>
        <taxon>Stephania</taxon>
    </lineage>
</organism>
<name>A0AAP0HHN6_9MAGN</name>
<evidence type="ECO:0000256" key="1">
    <source>
        <dbReference type="SAM" id="MobiDB-lite"/>
    </source>
</evidence>
<proteinExistence type="predicted"/>
<keyword evidence="3" id="KW-1185">Reference proteome</keyword>
<protein>
    <submittedName>
        <fullName evidence="2">Uncharacterized protein</fullName>
    </submittedName>
</protein>